<protein>
    <submittedName>
        <fullName evidence="11">Ribose import ATP-binding protein RbsA</fullName>
        <ecNumber evidence="11">3.6.3.17</ecNumber>
    </submittedName>
</protein>
<evidence type="ECO:0000256" key="8">
    <source>
        <dbReference type="ARBA" id="ARBA00022967"/>
    </source>
</evidence>
<keyword evidence="8" id="KW-1278">Translocase</keyword>
<dbReference type="GO" id="GO:0005524">
    <property type="term" value="F:ATP binding"/>
    <property type="evidence" value="ECO:0007669"/>
    <property type="project" value="UniProtKB-KW"/>
</dbReference>
<dbReference type="Gene3D" id="3.40.50.300">
    <property type="entry name" value="P-loop containing nucleotide triphosphate hydrolases"/>
    <property type="match status" value="2"/>
</dbReference>
<evidence type="ECO:0000256" key="3">
    <source>
        <dbReference type="ARBA" id="ARBA00022475"/>
    </source>
</evidence>
<dbReference type="FunFam" id="3.40.50.300:FF:000127">
    <property type="entry name" value="Ribose import ATP-binding protein RbsA"/>
    <property type="match status" value="1"/>
</dbReference>
<dbReference type="InterPro" id="IPR003439">
    <property type="entry name" value="ABC_transporter-like_ATP-bd"/>
</dbReference>
<evidence type="ECO:0000256" key="7">
    <source>
        <dbReference type="ARBA" id="ARBA00022840"/>
    </source>
</evidence>
<dbReference type="InterPro" id="IPR017871">
    <property type="entry name" value="ABC_transporter-like_CS"/>
</dbReference>
<gene>
    <name evidence="11" type="primary">rbsA_2</name>
    <name evidence="11" type="ORF">TRIHO_03320</name>
</gene>
<dbReference type="InterPro" id="IPR003593">
    <property type="entry name" value="AAA+_ATPase"/>
</dbReference>
<dbReference type="SMART" id="SM00382">
    <property type="entry name" value="AAA"/>
    <property type="match status" value="2"/>
</dbReference>
<keyword evidence="9" id="KW-0472">Membrane</keyword>
<keyword evidence="11" id="KW-0378">Hydrolase</keyword>
<keyword evidence="2" id="KW-0813">Transport</keyword>
<comment type="subcellular location">
    <subcellularLocation>
        <location evidence="1">Cell membrane</location>
        <topology evidence="1">Peripheral membrane protein</topology>
    </subcellularLocation>
</comment>
<evidence type="ECO:0000256" key="2">
    <source>
        <dbReference type="ARBA" id="ARBA00022448"/>
    </source>
</evidence>
<evidence type="ECO:0000256" key="9">
    <source>
        <dbReference type="ARBA" id="ARBA00023136"/>
    </source>
</evidence>
<dbReference type="PROSITE" id="PS50893">
    <property type="entry name" value="ABC_TRANSPORTER_2"/>
    <property type="match status" value="2"/>
</dbReference>
<dbReference type="GO" id="GO:0016887">
    <property type="term" value="F:ATP hydrolysis activity"/>
    <property type="evidence" value="ECO:0007669"/>
    <property type="project" value="InterPro"/>
</dbReference>
<dbReference type="EC" id="3.6.3.17" evidence="11"/>
<dbReference type="Proteomes" id="UP000068382">
    <property type="component" value="Unassembled WGS sequence"/>
</dbReference>
<sequence>MAANKRQTPAMAGSIPVASGREPPTVLEAVEISRRFGPVQVLHGVPFSLRAGEVHALIGENGAGKSTLMKILAGFLSPSGGRLELESEPVEFNGHQSAEDAGILMIHQEFNLAMQLSAAENIFLGRERRRGIFLDHRAMLEEARSLLARLNCHVDPRTRIQDMSVPNRQMVEIARALGRRAKVLIMDEPTAVLTNRETEILLEQIDRLRSEGTAVLFTSHKLDEVQHIADRVTVLRDGHHILTRAAEGFGENAMAEAMVGRELSDLFPQKPTPQPDVVLEARDVSVPGLVEGASFRLKRGEVLGFSGLVGAGRTELMEAIAGLRAATGTLEVNGKSVPFGSVQAARKAGLAYLTEDRKEKGLLLGKGLRENLTLLALERFGRLKIDRVAEERALDQAIEEFDIRAKDRTVAVGSLSGGNQQKLLLAKTMLADPQIVIIDEPTRGIDIGTKQQIYDFIAELARSGKSVIVISSELPEVIGLADRIVVMGRGHIAGELTGSQISEDAILRLAMGVAEDQKETA</sequence>
<comment type="caution">
    <text evidence="11">The sequence shown here is derived from an EMBL/GenBank/DDBJ whole genome shotgun (WGS) entry which is preliminary data.</text>
</comment>
<evidence type="ECO:0000256" key="4">
    <source>
        <dbReference type="ARBA" id="ARBA00022597"/>
    </source>
</evidence>
<keyword evidence="4" id="KW-0762">Sugar transport</keyword>
<organism evidence="11 12">
    <name type="scientific">Tritonibacter horizontis</name>
    <dbReference type="NCBI Taxonomy" id="1768241"/>
    <lineage>
        <taxon>Bacteria</taxon>
        <taxon>Pseudomonadati</taxon>
        <taxon>Pseudomonadota</taxon>
        <taxon>Alphaproteobacteria</taxon>
        <taxon>Rhodobacterales</taxon>
        <taxon>Paracoccaceae</taxon>
        <taxon>Tritonibacter</taxon>
    </lineage>
</organism>
<keyword evidence="12" id="KW-1185">Reference proteome</keyword>
<evidence type="ECO:0000313" key="12">
    <source>
        <dbReference type="Proteomes" id="UP000068382"/>
    </source>
</evidence>
<dbReference type="Pfam" id="PF00005">
    <property type="entry name" value="ABC_tran"/>
    <property type="match status" value="2"/>
</dbReference>
<dbReference type="CDD" id="cd03215">
    <property type="entry name" value="ABC_Carb_Monos_II"/>
    <property type="match status" value="1"/>
</dbReference>
<evidence type="ECO:0000256" key="1">
    <source>
        <dbReference type="ARBA" id="ARBA00004202"/>
    </source>
</evidence>
<dbReference type="PATRIC" id="fig|1768241.3.peg.332"/>
<evidence type="ECO:0000256" key="6">
    <source>
        <dbReference type="ARBA" id="ARBA00022741"/>
    </source>
</evidence>
<name>A0A132C2V5_9RHOB</name>
<dbReference type="InterPro" id="IPR050107">
    <property type="entry name" value="ABC_carbohydrate_import_ATPase"/>
</dbReference>
<evidence type="ECO:0000259" key="10">
    <source>
        <dbReference type="PROSITE" id="PS50893"/>
    </source>
</evidence>
<accession>A0A132C2V5</accession>
<dbReference type="GO" id="GO:0005886">
    <property type="term" value="C:plasma membrane"/>
    <property type="evidence" value="ECO:0007669"/>
    <property type="project" value="UniProtKB-SubCell"/>
</dbReference>
<reference evidence="11 12" key="1">
    <citation type="submission" date="2015-12" db="EMBL/GenBank/DDBJ databases">
        <title>Genome sequence of the marine Rhodobacteraceae strain O3.65, Candidatus Tritonibacter horizontis.</title>
        <authorList>
            <person name="Poehlein A."/>
            <person name="Giebel H.A."/>
            <person name="Voget S."/>
            <person name="Brinkhoff T."/>
        </authorList>
    </citation>
    <scope>NUCLEOTIDE SEQUENCE [LARGE SCALE GENOMIC DNA]</scope>
    <source>
        <strain evidence="11 12">O3.65</strain>
    </source>
</reference>
<keyword evidence="3" id="KW-1003">Cell membrane</keyword>
<proteinExistence type="predicted"/>
<feature type="domain" description="ABC transporter" evidence="10">
    <location>
        <begin position="27"/>
        <end position="262"/>
    </location>
</feature>
<keyword evidence="5" id="KW-0677">Repeat</keyword>
<dbReference type="InterPro" id="IPR027417">
    <property type="entry name" value="P-loop_NTPase"/>
</dbReference>
<dbReference type="EMBL" id="LPUY01000008">
    <property type="protein sequence ID" value="KUP94995.1"/>
    <property type="molecule type" value="Genomic_DNA"/>
</dbReference>
<dbReference type="PANTHER" id="PTHR43790:SF3">
    <property type="entry name" value="D-ALLOSE IMPORT ATP-BINDING PROTEIN ALSA-RELATED"/>
    <property type="match status" value="1"/>
</dbReference>
<feature type="domain" description="ABC transporter" evidence="10">
    <location>
        <begin position="272"/>
        <end position="514"/>
    </location>
</feature>
<dbReference type="SUPFAM" id="SSF52540">
    <property type="entry name" value="P-loop containing nucleoside triphosphate hydrolases"/>
    <property type="match status" value="2"/>
</dbReference>
<dbReference type="CDD" id="cd03216">
    <property type="entry name" value="ABC_Carb_Monos_I"/>
    <property type="match status" value="1"/>
</dbReference>
<keyword evidence="7 11" id="KW-0067">ATP-binding</keyword>
<dbReference type="PANTHER" id="PTHR43790">
    <property type="entry name" value="CARBOHYDRATE TRANSPORT ATP-BINDING PROTEIN MG119-RELATED"/>
    <property type="match status" value="1"/>
</dbReference>
<keyword evidence="6" id="KW-0547">Nucleotide-binding</keyword>
<evidence type="ECO:0000256" key="5">
    <source>
        <dbReference type="ARBA" id="ARBA00022737"/>
    </source>
</evidence>
<dbReference type="AlphaFoldDB" id="A0A132C2V5"/>
<dbReference type="PROSITE" id="PS00211">
    <property type="entry name" value="ABC_TRANSPORTER_1"/>
    <property type="match status" value="1"/>
</dbReference>
<evidence type="ECO:0000313" key="11">
    <source>
        <dbReference type="EMBL" id="KUP94995.1"/>
    </source>
</evidence>